<dbReference type="AlphaFoldDB" id="A0A843TQJ7"/>
<dbReference type="EMBL" id="NMUH01000107">
    <property type="protein sequence ID" value="MQL71720.1"/>
    <property type="molecule type" value="Genomic_DNA"/>
</dbReference>
<name>A0A843TQJ7_COLES</name>
<feature type="signal peptide" evidence="1">
    <location>
        <begin position="1"/>
        <end position="23"/>
    </location>
</feature>
<accession>A0A843TQJ7</accession>
<gene>
    <name evidence="2" type="ORF">Taro_004034</name>
</gene>
<reference evidence="2" key="1">
    <citation type="submission" date="2017-07" db="EMBL/GenBank/DDBJ databases">
        <title>Taro Niue Genome Assembly and Annotation.</title>
        <authorList>
            <person name="Atibalentja N."/>
            <person name="Keating K."/>
            <person name="Fields C.J."/>
        </authorList>
    </citation>
    <scope>NUCLEOTIDE SEQUENCE</scope>
    <source>
        <strain evidence="2">Niue_2</strain>
        <tissue evidence="2">Leaf</tissue>
    </source>
</reference>
<sequence>MASPNALLVLGLFLPALLYGSSAGEALAGEQATVKKARRPQHSTVAVGGNAVKYYANNNKGATAAAEVTTTTTEGEGYKDDIDTDQRRFCNCCSYFRRCCARLCCADGRQIPLI</sequence>
<evidence type="ECO:0000313" key="2">
    <source>
        <dbReference type="EMBL" id="MQL71720.1"/>
    </source>
</evidence>
<evidence type="ECO:0000313" key="3">
    <source>
        <dbReference type="Proteomes" id="UP000652761"/>
    </source>
</evidence>
<dbReference type="Proteomes" id="UP000652761">
    <property type="component" value="Unassembled WGS sequence"/>
</dbReference>
<feature type="chain" id="PRO_5032849471" evidence="1">
    <location>
        <begin position="24"/>
        <end position="114"/>
    </location>
</feature>
<organism evidence="2 3">
    <name type="scientific">Colocasia esculenta</name>
    <name type="common">Wild taro</name>
    <name type="synonym">Arum esculentum</name>
    <dbReference type="NCBI Taxonomy" id="4460"/>
    <lineage>
        <taxon>Eukaryota</taxon>
        <taxon>Viridiplantae</taxon>
        <taxon>Streptophyta</taxon>
        <taxon>Embryophyta</taxon>
        <taxon>Tracheophyta</taxon>
        <taxon>Spermatophyta</taxon>
        <taxon>Magnoliopsida</taxon>
        <taxon>Liliopsida</taxon>
        <taxon>Araceae</taxon>
        <taxon>Aroideae</taxon>
        <taxon>Colocasieae</taxon>
        <taxon>Colocasia</taxon>
    </lineage>
</organism>
<protein>
    <submittedName>
        <fullName evidence="2">Uncharacterized protein</fullName>
    </submittedName>
</protein>
<proteinExistence type="predicted"/>
<evidence type="ECO:0000256" key="1">
    <source>
        <dbReference type="SAM" id="SignalP"/>
    </source>
</evidence>
<comment type="caution">
    <text evidence="2">The sequence shown here is derived from an EMBL/GenBank/DDBJ whole genome shotgun (WGS) entry which is preliminary data.</text>
</comment>
<keyword evidence="3" id="KW-1185">Reference proteome</keyword>
<keyword evidence="1" id="KW-0732">Signal</keyword>